<protein>
    <submittedName>
        <fullName evidence="1">Uncharacterized protein</fullName>
    </submittedName>
</protein>
<organism evidence="1 2">
    <name type="scientific">Neurospora tetraspora</name>
    <dbReference type="NCBI Taxonomy" id="94610"/>
    <lineage>
        <taxon>Eukaryota</taxon>
        <taxon>Fungi</taxon>
        <taxon>Dikarya</taxon>
        <taxon>Ascomycota</taxon>
        <taxon>Pezizomycotina</taxon>
        <taxon>Sordariomycetes</taxon>
        <taxon>Sordariomycetidae</taxon>
        <taxon>Sordariales</taxon>
        <taxon>Sordariaceae</taxon>
        <taxon>Neurospora</taxon>
    </lineage>
</organism>
<proteinExistence type="predicted"/>
<dbReference type="Proteomes" id="UP001278500">
    <property type="component" value="Unassembled WGS sequence"/>
</dbReference>
<dbReference type="RefSeq" id="XP_062687307.1">
    <property type="nucleotide sequence ID" value="XM_062831186.1"/>
</dbReference>
<keyword evidence="2" id="KW-1185">Reference proteome</keyword>
<dbReference type="AlphaFoldDB" id="A0AAE0JS13"/>
<accession>A0AAE0JS13</accession>
<evidence type="ECO:0000313" key="1">
    <source>
        <dbReference type="EMBL" id="KAK3355929.1"/>
    </source>
</evidence>
<reference evidence="1" key="2">
    <citation type="submission" date="2023-06" db="EMBL/GenBank/DDBJ databases">
        <authorList>
            <consortium name="Lawrence Berkeley National Laboratory"/>
            <person name="Haridas S."/>
            <person name="Hensen N."/>
            <person name="Bonometti L."/>
            <person name="Westerberg I."/>
            <person name="Brannstrom I.O."/>
            <person name="Guillou S."/>
            <person name="Cros-Aarteil S."/>
            <person name="Calhoun S."/>
            <person name="Kuo A."/>
            <person name="Mondo S."/>
            <person name="Pangilinan J."/>
            <person name="Riley R."/>
            <person name="Labutti K."/>
            <person name="Andreopoulos B."/>
            <person name="Lipzen A."/>
            <person name="Chen C."/>
            <person name="Yanf M."/>
            <person name="Daum C."/>
            <person name="Ng V."/>
            <person name="Clum A."/>
            <person name="Steindorff A."/>
            <person name="Ohm R."/>
            <person name="Martin F."/>
            <person name="Silar P."/>
            <person name="Natvig D."/>
            <person name="Lalanne C."/>
            <person name="Gautier V."/>
            <person name="Ament-Velasquez S.L."/>
            <person name="Kruys A."/>
            <person name="Hutchinson M.I."/>
            <person name="Powell A.J."/>
            <person name="Barry K."/>
            <person name="Miller A.N."/>
            <person name="Grigoriev I.V."/>
            <person name="Debuchy R."/>
            <person name="Gladieux P."/>
            <person name="Thoren M.H."/>
            <person name="Johannesson H."/>
        </authorList>
    </citation>
    <scope>NUCLEOTIDE SEQUENCE</scope>
    <source>
        <strain evidence="1">CBS 560.94</strain>
    </source>
</reference>
<comment type="caution">
    <text evidence="1">The sequence shown here is derived from an EMBL/GenBank/DDBJ whole genome shotgun (WGS) entry which is preliminary data.</text>
</comment>
<dbReference type="GeneID" id="87868340"/>
<sequence>MDTIQLQMCTRDVSRLLVLVLVLVLAESVLAKVVFNCAVVGFTLLPSPNRPPIPTRPTPSNQPVSMFVVRPVPLLLPGGTIENICCR</sequence>
<reference evidence="1" key="1">
    <citation type="journal article" date="2023" name="Mol. Phylogenet. Evol.">
        <title>Genome-scale phylogeny and comparative genomics of the fungal order Sordariales.</title>
        <authorList>
            <person name="Hensen N."/>
            <person name="Bonometti L."/>
            <person name="Westerberg I."/>
            <person name="Brannstrom I.O."/>
            <person name="Guillou S."/>
            <person name="Cros-Aarteil S."/>
            <person name="Calhoun S."/>
            <person name="Haridas S."/>
            <person name="Kuo A."/>
            <person name="Mondo S."/>
            <person name="Pangilinan J."/>
            <person name="Riley R."/>
            <person name="LaButti K."/>
            <person name="Andreopoulos B."/>
            <person name="Lipzen A."/>
            <person name="Chen C."/>
            <person name="Yan M."/>
            <person name="Daum C."/>
            <person name="Ng V."/>
            <person name="Clum A."/>
            <person name="Steindorff A."/>
            <person name="Ohm R.A."/>
            <person name="Martin F."/>
            <person name="Silar P."/>
            <person name="Natvig D.O."/>
            <person name="Lalanne C."/>
            <person name="Gautier V."/>
            <person name="Ament-Velasquez S.L."/>
            <person name="Kruys A."/>
            <person name="Hutchinson M.I."/>
            <person name="Powell A.J."/>
            <person name="Barry K."/>
            <person name="Miller A.N."/>
            <person name="Grigoriev I.V."/>
            <person name="Debuchy R."/>
            <person name="Gladieux P."/>
            <person name="Hiltunen Thoren M."/>
            <person name="Johannesson H."/>
        </authorList>
    </citation>
    <scope>NUCLEOTIDE SEQUENCE</scope>
    <source>
        <strain evidence="1">CBS 560.94</strain>
    </source>
</reference>
<gene>
    <name evidence="1" type="ORF">B0H65DRAFT_63523</name>
</gene>
<name>A0AAE0JS13_9PEZI</name>
<dbReference type="EMBL" id="JAUEPP010000001">
    <property type="protein sequence ID" value="KAK3355929.1"/>
    <property type="molecule type" value="Genomic_DNA"/>
</dbReference>
<evidence type="ECO:0000313" key="2">
    <source>
        <dbReference type="Proteomes" id="UP001278500"/>
    </source>
</evidence>